<sequence length="41" mass="4855">MVENSSGKEKKSKLTWIKIRQAKNFYPLPELFLTNMQDKLV</sequence>
<dbReference type="Proteomes" id="UP000254156">
    <property type="component" value="Unassembled WGS sequence"/>
</dbReference>
<proteinExistence type="predicted"/>
<evidence type="ECO:0000313" key="1">
    <source>
        <dbReference type="EMBL" id="SUB88087.1"/>
    </source>
</evidence>
<evidence type="ECO:0000313" key="2">
    <source>
        <dbReference type="Proteomes" id="UP000254156"/>
    </source>
</evidence>
<dbReference type="EMBL" id="UGTF01000002">
    <property type="protein sequence ID" value="SUB88087.1"/>
    <property type="molecule type" value="Genomic_DNA"/>
</dbReference>
<protein>
    <submittedName>
        <fullName evidence="1">Uncharacterized protein</fullName>
    </submittedName>
</protein>
<name>A0A379E5U9_9PORP</name>
<dbReference type="AlphaFoldDB" id="A0A379E5U9"/>
<organism evidence="1 2">
    <name type="scientific">Porphyromonas macacae</name>
    <dbReference type="NCBI Taxonomy" id="28115"/>
    <lineage>
        <taxon>Bacteria</taxon>
        <taxon>Pseudomonadati</taxon>
        <taxon>Bacteroidota</taxon>
        <taxon>Bacteroidia</taxon>
        <taxon>Bacteroidales</taxon>
        <taxon>Porphyromonadaceae</taxon>
        <taxon>Porphyromonas</taxon>
    </lineage>
</organism>
<reference evidence="1 2" key="1">
    <citation type="submission" date="2018-06" db="EMBL/GenBank/DDBJ databases">
        <authorList>
            <consortium name="Pathogen Informatics"/>
            <person name="Doyle S."/>
        </authorList>
    </citation>
    <scope>NUCLEOTIDE SEQUENCE [LARGE SCALE GENOMIC DNA]</scope>
    <source>
        <strain evidence="1 2">NCTC11632</strain>
    </source>
</reference>
<gene>
    <name evidence="1" type="ORF">NCTC11632_00148</name>
</gene>
<accession>A0A379E5U9</accession>